<evidence type="ECO:0000256" key="4">
    <source>
        <dbReference type="ARBA" id="ARBA00022771"/>
    </source>
</evidence>
<dbReference type="GeneID" id="111023311"/>
<keyword evidence="7" id="KW-0238">DNA-binding</keyword>
<dbReference type="GO" id="GO:0046983">
    <property type="term" value="F:protein dimerization activity"/>
    <property type="evidence" value="ECO:0007669"/>
    <property type="project" value="InterPro"/>
</dbReference>
<evidence type="ECO:0000259" key="11">
    <source>
        <dbReference type="Pfam" id="PF02892"/>
    </source>
</evidence>
<gene>
    <name evidence="15" type="primary">LOC111023311</name>
</gene>
<evidence type="ECO:0000256" key="8">
    <source>
        <dbReference type="ARBA" id="ARBA00023163"/>
    </source>
</evidence>
<evidence type="ECO:0000313" key="15">
    <source>
        <dbReference type="RefSeq" id="XP_022156416.1"/>
    </source>
</evidence>
<dbReference type="InterPro" id="IPR008906">
    <property type="entry name" value="HATC_C_dom"/>
</dbReference>
<evidence type="ECO:0000256" key="10">
    <source>
        <dbReference type="SAM" id="MobiDB-lite"/>
    </source>
</evidence>
<dbReference type="InterPro" id="IPR052035">
    <property type="entry name" value="ZnF_BED_domain_contain"/>
</dbReference>
<dbReference type="PANTHER" id="PTHR46481">
    <property type="entry name" value="ZINC FINGER BED DOMAIN-CONTAINING PROTEIN 4"/>
    <property type="match status" value="1"/>
</dbReference>
<evidence type="ECO:0000256" key="5">
    <source>
        <dbReference type="ARBA" id="ARBA00022833"/>
    </source>
</evidence>
<dbReference type="PANTHER" id="PTHR46481:SF7">
    <property type="entry name" value="ZINC FINGER BED DOMAIN-CONTAINING PROTEIN RICESLEEPER 2-LIKE"/>
    <property type="match status" value="1"/>
</dbReference>
<evidence type="ECO:0000313" key="14">
    <source>
        <dbReference type="Proteomes" id="UP000504603"/>
    </source>
</evidence>
<evidence type="ECO:0000256" key="6">
    <source>
        <dbReference type="ARBA" id="ARBA00023015"/>
    </source>
</evidence>
<dbReference type="InterPro" id="IPR025525">
    <property type="entry name" value="hAT-like_transposase_RNase-H"/>
</dbReference>
<dbReference type="AlphaFoldDB" id="A0A6J1DUW9"/>
<evidence type="ECO:0000256" key="1">
    <source>
        <dbReference type="ARBA" id="ARBA00004123"/>
    </source>
</evidence>
<dbReference type="InterPro" id="IPR012337">
    <property type="entry name" value="RNaseH-like_sf"/>
</dbReference>
<keyword evidence="14" id="KW-1185">Reference proteome</keyword>
<dbReference type="RefSeq" id="XP_022156416.1">
    <property type="nucleotide sequence ID" value="XM_022300724.1"/>
</dbReference>
<dbReference type="SUPFAM" id="SSF53098">
    <property type="entry name" value="Ribonuclease H-like"/>
    <property type="match status" value="1"/>
</dbReference>
<name>A0A6J1DUW9_MOMCH</name>
<feature type="domain" description="hAT-like transposase RNase-H fold" evidence="13">
    <location>
        <begin position="406"/>
        <end position="487"/>
    </location>
</feature>
<evidence type="ECO:0000256" key="7">
    <source>
        <dbReference type="ARBA" id="ARBA00023125"/>
    </source>
</evidence>
<evidence type="ECO:0000259" key="12">
    <source>
        <dbReference type="Pfam" id="PF05699"/>
    </source>
</evidence>
<sequence length="662" mass="75105">MDMSLIPNIDPIDIGLGSSDKGNPNPSAKPRKKTMTSVYLKFFETAADGKSRRCKFCGQSYSIATATGNLGRHLSNRHPGYDKSGDIINNPAPQPVTIVKKSQPQGKPQQIDYDHLNWLIIKWLVLSSLPPSTLEEKWLANSYKFLNPSIQLWPAEKYKTVFREVFRSMQEDVRASLEHVSSKISVTLDFWNSYDQISFMSVTCQWIDENWSFQKVLLDIAHIPYPCGSAEIFHSLVKVLKVYNIENRILSCTHDNSQNAMHACHALKEHLDGQKVGPFCYIPCAARTLNLIIDDGLRTTKPIIAKVREFALELNACLDISEDFVQFTAVYQEGNWKFPLDASARWSGNYQMLDIVRKAGKSMEAVIRKYEETLGSKMLLNTAEKNIVNIMHQYLEPFYKTTNNICTNKVPTVGLVLFFMDHISETIGACRESRHNPDWLKSAAEDMAKKAKNYNHQVCNIFTYMTAILDPRIKGELIPENLNSANHLEEARSHFMRYYSSNHFPSMTSGYSAQEIEDGGSVSFAEEIARKKRRASMSNATDELTQYLSEPPAPIPTDVLEWWKVNSTRYPRLSVMARDFLAVQATSLAPEELFCGRGDDIDKQRYCMPHDSTTALLCIKSWIQSGFKLKYRSSEIDYERLMELAATSTVDSSTAGSDKKSK</sequence>
<dbReference type="GO" id="GO:0008270">
    <property type="term" value="F:zinc ion binding"/>
    <property type="evidence" value="ECO:0007669"/>
    <property type="project" value="UniProtKB-KW"/>
</dbReference>
<accession>A0A6J1DUW9</accession>
<keyword evidence="9" id="KW-0539">Nucleus</keyword>
<evidence type="ECO:0000256" key="2">
    <source>
        <dbReference type="ARBA" id="ARBA00011738"/>
    </source>
</evidence>
<dbReference type="Pfam" id="PF05699">
    <property type="entry name" value="Dimer_Tnp_hAT"/>
    <property type="match status" value="1"/>
</dbReference>
<dbReference type="GO" id="GO:0005634">
    <property type="term" value="C:nucleus"/>
    <property type="evidence" value="ECO:0007669"/>
    <property type="project" value="UniProtKB-SubCell"/>
</dbReference>
<organism evidence="14 15">
    <name type="scientific">Momordica charantia</name>
    <name type="common">Bitter gourd</name>
    <name type="synonym">Balsam pear</name>
    <dbReference type="NCBI Taxonomy" id="3673"/>
    <lineage>
        <taxon>Eukaryota</taxon>
        <taxon>Viridiplantae</taxon>
        <taxon>Streptophyta</taxon>
        <taxon>Embryophyta</taxon>
        <taxon>Tracheophyta</taxon>
        <taxon>Spermatophyta</taxon>
        <taxon>Magnoliopsida</taxon>
        <taxon>eudicotyledons</taxon>
        <taxon>Gunneridae</taxon>
        <taxon>Pentapetalae</taxon>
        <taxon>rosids</taxon>
        <taxon>fabids</taxon>
        <taxon>Cucurbitales</taxon>
        <taxon>Cucurbitaceae</taxon>
        <taxon>Momordiceae</taxon>
        <taxon>Momordica</taxon>
    </lineage>
</organism>
<dbReference type="Proteomes" id="UP000504603">
    <property type="component" value="Unplaced"/>
</dbReference>
<evidence type="ECO:0000256" key="3">
    <source>
        <dbReference type="ARBA" id="ARBA00022723"/>
    </source>
</evidence>
<keyword evidence="4" id="KW-0863">Zinc-finger</keyword>
<comment type="subunit">
    <text evidence="2">Homodimer.</text>
</comment>
<dbReference type="GO" id="GO:0003677">
    <property type="term" value="F:DNA binding"/>
    <property type="evidence" value="ECO:0007669"/>
    <property type="project" value="UniProtKB-KW"/>
</dbReference>
<evidence type="ECO:0000259" key="13">
    <source>
        <dbReference type="Pfam" id="PF14372"/>
    </source>
</evidence>
<reference evidence="15" key="1">
    <citation type="submission" date="2025-08" db="UniProtKB">
        <authorList>
            <consortium name="RefSeq"/>
        </authorList>
    </citation>
    <scope>IDENTIFICATION</scope>
    <source>
        <strain evidence="15">OHB3-1</strain>
    </source>
</reference>
<keyword evidence="3" id="KW-0479">Metal-binding</keyword>
<keyword evidence="6" id="KW-0805">Transcription regulation</keyword>
<feature type="domain" description="HAT C-terminal dimerisation" evidence="12">
    <location>
        <begin position="543"/>
        <end position="623"/>
    </location>
</feature>
<protein>
    <submittedName>
        <fullName evidence="15">Uncharacterized protein LOC111023311 isoform X3</fullName>
    </submittedName>
</protein>
<dbReference type="Pfam" id="PF14372">
    <property type="entry name" value="hAT-like_RNase-H"/>
    <property type="match status" value="1"/>
</dbReference>
<dbReference type="InterPro" id="IPR003656">
    <property type="entry name" value="Znf_BED"/>
</dbReference>
<dbReference type="Pfam" id="PF02892">
    <property type="entry name" value="zf-BED"/>
    <property type="match status" value="1"/>
</dbReference>
<dbReference type="SMART" id="SM00614">
    <property type="entry name" value="ZnF_BED"/>
    <property type="match status" value="1"/>
</dbReference>
<proteinExistence type="predicted"/>
<keyword evidence="5" id="KW-0862">Zinc</keyword>
<keyword evidence="8" id="KW-0804">Transcription</keyword>
<comment type="subcellular location">
    <subcellularLocation>
        <location evidence="1">Nucleus</location>
    </subcellularLocation>
</comment>
<feature type="region of interest" description="Disordered" evidence="10">
    <location>
        <begin position="1"/>
        <end position="32"/>
    </location>
</feature>
<feature type="domain" description="BED-type" evidence="11">
    <location>
        <begin position="41"/>
        <end position="79"/>
    </location>
</feature>
<evidence type="ECO:0000256" key="9">
    <source>
        <dbReference type="ARBA" id="ARBA00023242"/>
    </source>
</evidence>